<dbReference type="SUPFAM" id="SSF54862">
    <property type="entry name" value="4Fe-4S ferredoxins"/>
    <property type="match status" value="1"/>
</dbReference>
<evidence type="ECO:0000256" key="2">
    <source>
        <dbReference type="ARBA" id="ARBA00023004"/>
    </source>
</evidence>
<dbReference type="Gene3D" id="3.10.20.600">
    <property type="match status" value="1"/>
</dbReference>
<protein>
    <recommendedName>
        <fullName evidence="4">4Fe-4S ferredoxin-type domain-containing protein</fullName>
    </recommendedName>
</protein>
<dbReference type="GO" id="GO:0008137">
    <property type="term" value="F:NADH dehydrogenase (ubiquinone) activity"/>
    <property type="evidence" value="ECO:0007669"/>
    <property type="project" value="InterPro"/>
</dbReference>
<dbReference type="SUPFAM" id="SSF142984">
    <property type="entry name" value="Nqo1 middle domain-like"/>
    <property type="match status" value="1"/>
</dbReference>
<accession>X0SLE1</accession>
<dbReference type="GO" id="GO:0051539">
    <property type="term" value="F:4 iron, 4 sulfur cluster binding"/>
    <property type="evidence" value="ECO:0007669"/>
    <property type="project" value="InterPro"/>
</dbReference>
<dbReference type="InterPro" id="IPR019575">
    <property type="entry name" value="Nuop51_4Fe4S-bd"/>
</dbReference>
<dbReference type="PROSITE" id="PS00198">
    <property type="entry name" value="4FE4S_FER_1"/>
    <property type="match status" value="1"/>
</dbReference>
<evidence type="ECO:0000256" key="1">
    <source>
        <dbReference type="ARBA" id="ARBA00022723"/>
    </source>
</evidence>
<dbReference type="Pfam" id="PF14697">
    <property type="entry name" value="Fer4_21"/>
    <property type="match status" value="1"/>
</dbReference>
<dbReference type="GO" id="GO:0046872">
    <property type="term" value="F:metal ion binding"/>
    <property type="evidence" value="ECO:0007669"/>
    <property type="project" value="UniProtKB-KW"/>
</dbReference>
<dbReference type="EMBL" id="BARS01006992">
    <property type="protein sequence ID" value="GAF76692.1"/>
    <property type="molecule type" value="Genomic_DNA"/>
</dbReference>
<sequence length="266" mass="29033">IINRGADWFSQTGTETSKGTMIFSLVGKINNTGLVEVPMGITLRELIYEVGGGIADQKQFKAVQTGGPSGGCIPAHLLDLPVDYEHLTEAGSIMGSGGMIVMDEHTCMVDIARYFLEFLKEESCGKCTPCREGIKLMLHILTEISEGRGKLADLDVLESLAWMVKNVSLCGLGQTAPNPVLSTLRYFRDEYEAHIVDKKCPAHVCRALISYYIIPDKCPGCGLCLRDCPQGAISGEKKELHVIDQELCTHCGICYDVCNLDAIQVE</sequence>
<dbReference type="Pfam" id="PF10589">
    <property type="entry name" value="NADH_4Fe-4S"/>
    <property type="match status" value="1"/>
</dbReference>
<organism evidence="5">
    <name type="scientific">marine sediment metagenome</name>
    <dbReference type="NCBI Taxonomy" id="412755"/>
    <lineage>
        <taxon>unclassified sequences</taxon>
        <taxon>metagenomes</taxon>
        <taxon>ecological metagenomes</taxon>
    </lineage>
</organism>
<dbReference type="InterPro" id="IPR019554">
    <property type="entry name" value="Soluble_ligand-bd"/>
</dbReference>
<dbReference type="InterPro" id="IPR017900">
    <property type="entry name" value="4Fe4S_Fe_S_CS"/>
</dbReference>
<dbReference type="Gene3D" id="3.30.70.20">
    <property type="match status" value="1"/>
</dbReference>
<feature type="non-terminal residue" evidence="5">
    <location>
        <position position="1"/>
    </location>
</feature>
<dbReference type="SMART" id="SM00928">
    <property type="entry name" value="NADH_4Fe-4S"/>
    <property type="match status" value="1"/>
</dbReference>
<dbReference type="InterPro" id="IPR001949">
    <property type="entry name" value="NADH-UbQ_OxRdtase_51kDa_CS"/>
</dbReference>
<dbReference type="SUPFAM" id="SSF140490">
    <property type="entry name" value="Nqo1C-terminal domain-like"/>
    <property type="match status" value="1"/>
</dbReference>
<reference evidence="5" key="1">
    <citation type="journal article" date="2014" name="Front. Microbiol.">
        <title>High frequency of phylogenetically diverse reductive dehalogenase-homologous genes in deep subseafloor sedimentary metagenomes.</title>
        <authorList>
            <person name="Kawai M."/>
            <person name="Futagami T."/>
            <person name="Toyoda A."/>
            <person name="Takaki Y."/>
            <person name="Nishi S."/>
            <person name="Hori S."/>
            <person name="Arai W."/>
            <person name="Tsubouchi T."/>
            <person name="Morono Y."/>
            <person name="Uchiyama I."/>
            <person name="Ito T."/>
            <person name="Fujiyama A."/>
            <person name="Inagaki F."/>
            <person name="Takami H."/>
        </authorList>
    </citation>
    <scope>NUCLEOTIDE SEQUENCE</scope>
    <source>
        <strain evidence="5">Expedition CK06-06</strain>
    </source>
</reference>
<dbReference type="PANTHER" id="PTHR43578:SF3">
    <property type="entry name" value="NADH-QUINONE OXIDOREDUCTASE SUBUNIT F"/>
    <property type="match status" value="1"/>
</dbReference>
<dbReference type="PANTHER" id="PTHR43578">
    <property type="entry name" value="NADH-QUINONE OXIDOREDUCTASE SUBUNIT F"/>
    <property type="match status" value="1"/>
</dbReference>
<dbReference type="InterPro" id="IPR017896">
    <property type="entry name" value="4Fe4S_Fe-S-bd"/>
</dbReference>
<feature type="domain" description="4Fe-4S ferredoxin-type" evidence="4">
    <location>
        <begin position="239"/>
        <end position="266"/>
    </location>
</feature>
<comment type="caution">
    <text evidence="5">The sequence shown here is derived from an EMBL/GenBank/DDBJ whole genome shotgun (WGS) entry which is preliminary data.</text>
</comment>
<keyword evidence="1" id="KW-0479">Metal-binding</keyword>
<dbReference type="Gene3D" id="1.20.1440.230">
    <property type="entry name" value="NADH-ubiquinone oxidoreductase 51kDa subunit, iron-sulphur binding domain"/>
    <property type="match status" value="1"/>
</dbReference>
<dbReference type="PROSITE" id="PS51379">
    <property type="entry name" value="4FE4S_FER_2"/>
    <property type="match status" value="2"/>
</dbReference>
<dbReference type="AlphaFoldDB" id="X0SLE1"/>
<evidence type="ECO:0000259" key="4">
    <source>
        <dbReference type="PROSITE" id="PS51379"/>
    </source>
</evidence>
<name>X0SLE1_9ZZZZ</name>
<dbReference type="Pfam" id="PF10531">
    <property type="entry name" value="SLBB"/>
    <property type="match status" value="1"/>
</dbReference>
<proteinExistence type="predicted"/>
<dbReference type="GO" id="GO:0010181">
    <property type="term" value="F:FMN binding"/>
    <property type="evidence" value="ECO:0007669"/>
    <property type="project" value="InterPro"/>
</dbReference>
<evidence type="ECO:0000313" key="5">
    <source>
        <dbReference type="EMBL" id="GAF76692.1"/>
    </source>
</evidence>
<dbReference type="FunFam" id="1.20.1440.230:FF:000001">
    <property type="entry name" value="Mitochondrial NADH dehydrogenase flavoprotein 1"/>
    <property type="match status" value="1"/>
</dbReference>
<keyword evidence="2" id="KW-0408">Iron</keyword>
<evidence type="ECO:0000256" key="3">
    <source>
        <dbReference type="ARBA" id="ARBA00023014"/>
    </source>
</evidence>
<feature type="domain" description="4Fe-4S ferredoxin-type" evidence="4">
    <location>
        <begin position="209"/>
        <end position="238"/>
    </location>
</feature>
<dbReference type="PROSITE" id="PS00645">
    <property type="entry name" value="COMPLEX1_51K_2"/>
    <property type="match status" value="1"/>
</dbReference>
<dbReference type="InterPro" id="IPR037207">
    <property type="entry name" value="Nuop51_4Fe4S-bd_sf"/>
</dbReference>
<gene>
    <name evidence="5" type="ORF">S01H1_13543</name>
</gene>
<keyword evidence="3" id="KW-0411">Iron-sulfur</keyword>